<evidence type="ECO:0000259" key="2">
    <source>
        <dbReference type="PROSITE" id="PS50888"/>
    </source>
</evidence>
<sequence length="129" mass="15266">MQNEDVSLKPIDEKRLPNKTKRYKEKRTRINQRERQRMHDLNAALEGLRQVMPYSQSTSLRKLSKIATLLLARNYIVLLQQTMEELRAMVNDVYTSKTLSQNRLHYYSTMSQQIPYQGSTLYNFHGLNS</sequence>
<feature type="domain" description="BHLH" evidence="2">
    <location>
        <begin position="25"/>
        <end position="79"/>
    </location>
</feature>
<dbReference type="GO" id="GO:0070888">
    <property type="term" value="F:E-box binding"/>
    <property type="evidence" value="ECO:0007669"/>
    <property type="project" value="TreeGrafter"/>
</dbReference>
<evidence type="ECO:0000313" key="4">
    <source>
        <dbReference type="Proteomes" id="UP000549394"/>
    </source>
</evidence>
<dbReference type="Pfam" id="PF00010">
    <property type="entry name" value="HLH"/>
    <property type="match status" value="1"/>
</dbReference>
<dbReference type="OrthoDB" id="10011855at2759"/>
<dbReference type="InterPro" id="IPR036638">
    <property type="entry name" value="HLH_DNA-bd_sf"/>
</dbReference>
<keyword evidence="4" id="KW-1185">Reference proteome</keyword>
<evidence type="ECO:0000313" key="3">
    <source>
        <dbReference type="EMBL" id="CAD5115250.1"/>
    </source>
</evidence>
<dbReference type="GO" id="GO:0007423">
    <property type="term" value="P:sensory organ development"/>
    <property type="evidence" value="ECO:0007669"/>
    <property type="project" value="TreeGrafter"/>
</dbReference>
<dbReference type="AlphaFoldDB" id="A0A7I8VHU8"/>
<feature type="compositionally biased region" description="Basic and acidic residues" evidence="1">
    <location>
        <begin position="1"/>
        <end position="16"/>
    </location>
</feature>
<name>A0A7I8VHU8_9ANNE</name>
<feature type="compositionally biased region" description="Basic residues" evidence="1">
    <location>
        <begin position="17"/>
        <end position="30"/>
    </location>
</feature>
<dbReference type="PANTHER" id="PTHR19290">
    <property type="entry name" value="BASIC HELIX-LOOP-HELIX PROTEIN NEUROGENIN-RELATED"/>
    <property type="match status" value="1"/>
</dbReference>
<dbReference type="InterPro" id="IPR011598">
    <property type="entry name" value="bHLH_dom"/>
</dbReference>
<dbReference type="Proteomes" id="UP000549394">
    <property type="component" value="Unassembled WGS sequence"/>
</dbReference>
<evidence type="ECO:0000256" key="1">
    <source>
        <dbReference type="SAM" id="MobiDB-lite"/>
    </source>
</evidence>
<dbReference type="PROSITE" id="PS50888">
    <property type="entry name" value="BHLH"/>
    <property type="match status" value="1"/>
</dbReference>
<comment type="caution">
    <text evidence="3">The sequence shown here is derived from an EMBL/GenBank/DDBJ whole genome shotgun (WGS) entry which is preliminary data.</text>
</comment>
<organism evidence="3 4">
    <name type="scientific">Dimorphilus gyrociliatus</name>
    <dbReference type="NCBI Taxonomy" id="2664684"/>
    <lineage>
        <taxon>Eukaryota</taxon>
        <taxon>Metazoa</taxon>
        <taxon>Spiralia</taxon>
        <taxon>Lophotrochozoa</taxon>
        <taxon>Annelida</taxon>
        <taxon>Polychaeta</taxon>
        <taxon>Polychaeta incertae sedis</taxon>
        <taxon>Dinophilidae</taxon>
        <taxon>Dimorphilus</taxon>
    </lineage>
</organism>
<dbReference type="InterPro" id="IPR050359">
    <property type="entry name" value="bHLH_transcription_factors"/>
</dbReference>
<dbReference type="PANTHER" id="PTHR19290:SF164">
    <property type="entry name" value="BHLH DOMAIN-CONTAINING PROTEIN"/>
    <property type="match status" value="1"/>
</dbReference>
<proteinExistence type="predicted"/>
<dbReference type="SMART" id="SM00353">
    <property type="entry name" value="HLH"/>
    <property type="match status" value="1"/>
</dbReference>
<reference evidence="3 4" key="1">
    <citation type="submission" date="2020-08" db="EMBL/GenBank/DDBJ databases">
        <authorList>
            <person name="Hejnol A."/>
        </authorList>
    </citation>
    <scope>NUCLEOTIDE SEQUENCE [LARGE SCALE GENOMIC DNA]</scope>
</reference>
<protein>
    <recommendedName>
        <fullName evidence="2">BHLH domain-containing protein</fullName>
    </recommendedName>
</protein>
<dbReference type="GO" id="GO:0046983">
    <property type="term" value="F:protein dimerization activity"/>
    <property type="evidence" value="ECO:0007669"/>
    <property type="project" value="InterPro"/>
</dbReference>
<dbReference type="GO" id="GO:0000981">
    <property type="term" value="F:DNA-binding transcription factor activity, RNA polymerase II-specific"/>
    <property type="evidence" value="ECO:0007669"/>
    <property type="project" value="TreeGrafter"/>
</dbReference>
<dbReference type="Gene3D" id="4.10.280.10">
    <property type="entry name" value="Helix-loop-helix DNA-binding domain"/>
    <property type="match status" value="1"/>
</dbReference>
<gene>
    <name evidence="3" type="ORF">DGYR_LOCUS4003</name>
</gene>
<dbReference type="EMBL" id="CAJFCJ010000006">
    <property type="protein sequence ID" value="CAD5115250.1"/>
    <property type="molecule type" value="Genomic_DNA"/>
</dbReference>
<dbReference type="GO" id="GO:0061564">
    <property type="term" value="P:axon development"/>
    <property type="evidence" value="ECO:0007669"/>
    <property type="project" value="TreeGrafter"/>
</dbReference>
<dbReference type="SUPFAM" id="SSF47459">
    <property type="entry name" value="HLH, helix-loop-helix DNA-binding domain"/>
    <property type="match status" value="1"/>
</dbReference>
<accession>A0A7I8VHU8</accession>
<dbReference type="GO" id="GO:0005634">
    <property type="term" value="C:nucleus"/>
    <property type="evidence" value="ECO:0007669"/>
    <property type="project" value="TreeGrafter"/>
</dbReference>
<feature type="region of interest" description="Disordered" evidence="1">
    <location>
        <begin position="1"/>
        <end position="34"/>
    </location>
</feature>
<dbReference type="GO" id="GO:0045944">
    <property type="term" value="P:positive regulation of transcription by RNA polymerase II"/>
    <property type="evidence" value="ECO:0007669"/>
    <property type="project" value="TreeGrafter"/>
</dbReference>